<evidence type="ECO:0000313" key="1">
    <source>
        <dbReference type="EMBL" id="MBX15604.1"/>
    </source>
</evidence>
<dbReference type="EMBL" id="GGEC01035120">
    <property type="protein sequence ID" value="MBX15604.1"/>
    <property type="molecule type" value="Transcribed_RNA"/>
</dbReference>
<dbReference type="InterPro" id="IPR029021">
    <property type="entry name" value="Prot-tyrosine_phosphatase-like"/>
</dbReference>
<sequence>MLDLEVPLSLWPHKVHCHMPWRIFWEMVLQNHSPAVAMLTQLVDNYKAFLWRNTESDIYPWVLLPWQPGDFAFSQN</sequence>
<proteinExistence type="predicted"/>
<dbReference type="AlphaFoldDB" id="A0A2P2LCA1"/>
<name>A0A2P2LCA1_RHIMU</name>
<reference evidence="1" key="1">
    <citation type="submission" date="2018-02" db="EMBL/GenBank/DDBJ databases">
        <title>Rhizophora mucronata_Transcriptome.</title>
        <authorList>
            <person name="Meera S.P."/>
            <person name="Sreeshan A."/>
            <person name="Augustine A."/>
        </authorList>
    </citation>
    <scope>NUCLEOTIDE SEQUENCE</scope>
    <source>
        <tissue evidence="1">Leaf</tissue>
    </source>
</reference>
<organism evidence="1">
    <name type="scientific">Rhizophora mucronata</name>
    <name type="common">Asiatic mangrove</name>
    <dbReference type="NCBI Taxonomy" id="61149"/>
    <lineage>
        <taxon>Eukaryota</taxon>
        <taxon>Viridiplantae</taxon>
        <taxon>Streptophyta</taxon>
        <taxon>Embryophyta</taxon>
        <taxon>Tracheophyta</taxon>
        <taxon>Spermatophyta</taxon>
        <taxon>Magnoliopsida</taxon>
        <taxon>eudicotyledons</taxon>
        <taxon>Gunneridae</taxon>
        <taxon>Pentapetalae</taxon>
        <taxon>rosids</taxon>
        <taxon>fabids</taxon>
        <taxon>Malpighiales</taxon>
        <taxon>Rhizophoraceae</taxon>
        <taxon>Rhizophora</taxon>
    </lineage>
</organism>
<dbReference type="SUPFAM" id="SSF52799">
    <property type="entry name" value="(Phosphotyrosine protein) phosphatases II"/>
    <property type="match status" value="1"/>
</dbReference>
<accession>A0A2P2LCA1</accession>
<protein>
    <submittedName>
        <fullName evidence="1">Uncharacterized protein</fullName>
    </submittedName>
</protein>